<dbReference type="RefSeq" id="WP_212705058.1">
    <property type="nucleotide sequence ID" value="NZ_CP073581.1"/>
</dbReference>
<accession>A0A975JE77</accession>
<evidence type="ECO:0000313" key="2">
    <source>
        <dbReference type="Proteomes" id="UP000683291"/>
    </source>
</evidence>
<gene>
    <name evidence="1" type="ORF">KDD17_02010</name>
</gene>
<dbReference type="EMBL" id="CP073581">
    <property type="protein sequence ID" value="QUJ76861.1"/>
    <property type="molecule type" value="Genomic_DNA"/>
</dbReference>
<dbReference type="AlphaFoldDB" id="A0A975JE77"/>
<protein>
    <submittedName>
        <fullName evidence="1">Uncharacterized protein</fullName>
    </submittedName>
</protein>
<name>A0A975JE77_9RHOB</name>
<evidence type="ECO:0000313" key="1">
    <source>
        <dbReference type="EMBL" id="QUJ76861.1"/>
    </source>
</evidence>
<sequence length="50" mass="5223">MRALAVVLLLAACTGPKPDPDYVSPRQQPSVTTPGVTVSGDVSVGVLRRF</sequence>
<dbReference type="KEGG" id="sual:KDD17_02010"/>
<proteinExistence type="predicted"/>
<organism evidence="1 2">
    <name type="scientific">Sulfitobacter albidus</name>
    <dbReference type="NCBI Taxonomy" id="2829501"/>
    <lineage>
        <taxon>Bacteria</taxon>
        <taxon>Pseudomonadati</taxon>
        <taxon>Pseudomonadota</taxon>
        <taxon>Alphaproteobacteria</taxon>
        <taxon>Rhodobacterales</taxon>
        <taxon>Roseobacteraceae</taxon>
        <taxon>Sulfitobacter</taxon>
    </lineage>
</organism>
<keyword evidence="2" id="KW-1185">Reference proteome</keyword>
<dbReference type="Proteomes" id="UP000683291">
    <property type="component" value="Chromosome 1"/>
</dbReference>
<reference evidence="1" key="1">
    <citation type="submission" date="2021-04" db="EMBL/GenBank/DDBJ databases">
        <title>Complete genome sequence for Sulfitobacter sp. strain JK7-1.</title>
        <authorList>
            <person name="Park S.-J."/>
        </authorList>
    </citation>
    <scope>NUCLEOTIDE SEQUENCE</scope>
    <source>
        <strain evidence="1">JK7-1</strain>
    </source>
</reference>